<evidence type="ECO:0000256" key="1">
    <source>
        <dbReference type="SAM" id="MobiDB-lite"/>
    </source>
</evidence>
<reference evidence="2" key="1">
    <citation type="submission" date="2020-03" db="EMBL/GenBank/DDBJ databases">
        <title>The deep terrestrial virosphere.</title>
        <authorList>
            <person name="Holmfeldt K."/>
            <person name="Nilsson E."/>
            <person name="Simone D."/>
            <person name="Lopez-Fernandez M."/>
            <person name="Wu X."/>
            <person name="de Brujin I."/>
            <person name="Lundin D."/>
            <person name="Andersson A."/>
            <person name="Bertilsson S."/>
            <person name="Dopson M."/>
        </authorList>
    </citation>
    <scope>NUCLEOTIDE SEQUENCE</scope>
    <source>
        <strain evidence="2">TM448B02850</strain>
    </source>
</reference>
<gene>
    <name evidence="2" type="ORF">TM448B02850_0002</name>
</gene>
<feature type="compositionally biased region" description="Polar residues" evidence="1">
    <location>
        <begin position="109"/>
        <end position="119"/>
    </location>
</feature>
<proteinExistence type="predicted"/>
<feature type="region of interest" description="Disordered" evidence="1">
    <location>
        <begin position="109"/>
        <end position="150"/>
    </location>
</feature>
<protein>
    <submittedName>
        <fullName evidence="2">Uncharacterized protein</fullName>
    </submittedName>
</protein>
<organism evidence="2">
    <name type="scientific">viral metagenome</name>
    <dbReference type="NCBI Taxonomy" id="1070528"/>
    <lineage>
        <taxon>unclassified sequences</taxon>
        <taxon>metagenomes</taxon>
        <taxon>organismal metagenomes</taxon>
    </lineage>
</organism>
<dbReference type="AlphaFoldDB" id="A0A6M3XXZ7"/>
<name>A0A6M3XXZ7_9ZZZZ</name>
<accession>A0A6M3XXZ7</accession>
<sequence>MATPQVQTVQRSPLEDLQKWMPIIQTMLANKSANKLAQKNEMGQLLQLKMKQMESGYTEEDQKQLELMQKQHSWMKGSYNLTDSIKSLLGLEKPPDTTPMLALSRLANPPSSMQAQGTLPNVPEMGEKPSPQDVTGGQGTPIPEAPDVTQFNPQRYKQNFDMMLNLQRETLTKGGQPIIGGKSYGEAVKNAHAAARALELKQTGARDVFPTAMRSPSSPISFMASKATEMGYDFNTPEGQRSMQNYFGTREGQKEYNQYLNRVAPREDTVTTGGGILRYNKRTGKTEVIGGKPVSQETLERLSGALNTFTRLERIEQLMQDPEFQKKVGPLAGRYNTFLVKFKSDGDFQYFLNNVLSLITIAYDQSGKQISIPELLMLREAMLPWASQTPENFMATIKFAKEWISSSHNQRLDYLRKSGYQTQIPDLEVNQQQTAPVQKEDPLGLR</sequence>
<evidence type="ECO:0000313" key="2">
    <source>
        <dbReference type="EMBL" id="QJI01948.1"/>
    </source>
</evidence>
<dbReference type="EMBL" id="MT144964">
    <property type="protein sequence ID" value="QJI01948.1"/>
    <property type="molecule type" value="Genomic_DNA"/>
</dbReference>